<dbReference type="GO" id="GO:0016887">
    <property type="term" value="F:ATP hydrolysis activity"/>
    <property type="evidence" value="ECO:0007669"/>
    <property type="project" value="InterPro"/>
</dbReference>
<gene>
    <name evidence="4" type="ORF">LCGC14_1091510</name>
</gene>
<evidence type="ECO:0000256" key="1">
    <source>
        <dbReference type="SAM" id="Coils"/>
    </source>
</evidence>
<protein>
    <submittedName>
        <fullName evidence="4">Uncharacterized protein</fullName>
    </submittedName>
</protein>
<proteinExistence type="predicted"/>
<comment type="caution">
    <text evidence="4">The sequence shown here is derived from an EMBL/GenBank/DDBJ whole genome shotgun (WGS) entry which is preliminary data.</text>
</comment>
<evidence type="ECO:0000313" key="4">
    <source>
        <dbReference type="EMBL" id="KKN05015.1"/>
    </source>
</evidence>
<feature type="coiled-coil region" evidence="1">
    <location>
        <begin position="456"/>
        <end position="490"/>
    </location>
</feature>
<dbReference type="Pfam" id="PF13304">
    <property type="entry name" value="AAA_21"/>
    <property type="match status" value="1"/>
</dbReference>
<evidence type="ECO:0000259" key="3">
    <source>
        <dbReference type="Pfam" id="PF13476"/>
    </source>
</evidence>
<feature type="domain" description="Rad50/SbcC-type AAA" evidence="3">
    <location>
        <begin position="113"/>
        <end position="307"/>
    </location>
</feature>
<dbReference type="AlphaFoldDB" id="A0A0F9MC96"/>
<dbReference type="SUPFAM" id="SSF52540">
    <property type="entry name" value="P-loop containing nucleoside triphosphate hydrolases"/>
    <property type="match status" value="1"/>
</dbReference>
<dbReference type="SUPFAM" id="SSF89550">
    <property type="entry name" value="PHP domain-like"/>
    <property type="match status" value="1"/>
</dbReference>
<dbReference type="GO" id="GO:0005524">
    <property type="term" value="F:ATP binding"/>
    <property type="evidence" value="ECO:0007669"/>
    <property type="project" value="InterPro"/>
</dbReference>
<evidence type="ECO:0000259" key="2">
    <source>
        <dbReference type="Pfam" id="PF13304"/>
    </source>
</evidence>
<dbReference type="EMBL" id="LAZR01004852">
    <property type="protein sequence ID" value="KKN05015.1"/>
    <property type="molecule type" value="Genomic_DNA"/>
</dbReference>
<dbReference type="InterPro" id="IPR016195">
    <property type="entry name" value="Pol/histidinol_Pase-like"/>
</dbReference>
<dbReference type="InterPro" id="IPR003959">
    <property type="entry name" value="ATPase_AAA_core"/>
</dbReference>
<feature type="domain" description="ATPase AAA-type core" evidence="2">
    <location>
        <begin position="480"/>
        <end position="675"/>
    </location>
</feature>
<name>A0A0F9MC96_9ZZZZ</name>
<dbReference type="InterPro" id="IPR027417">
    <property type="entry name" value="P-loop_NTPase"/>
</dbReference>
<accession>A0A0F9MC96</accession>
<dbReference type="Gene3D" id="3.40.50.300">
    <property type="entry name" value="P-loop containing nucleotide triphosphate hydrolases"/>
    <property type="match status" value="2"/>
</dbReference>
<feature type="non-terminal residue" evidence="4">
    <location>
        <position position="1"/>
    </location>
</feature>
<dbReference type="InterPro" id="IPR038729">
    <property type="entry name" value="Rad50/SbcC_AAA"/>
</dbReference>
<keyword evidence="1" id="KW-0175">Coiled coil</keyword>
<organism evidence="4">
    <name type="scientific">marine sediment metagenome</name>
    <dbReference type="NCBI Taxonomy" id="412755"/>
    <lineage>
        <taxon>unclassified sequences</taxon>
        <taxon>metagenomes</taxon>
        <taxon>ecological metagenomes</taxon>
    </lineage>
</organism>
<dbReference type="Pfam" id="PF13476">
    <property type="entry name" value="AAA_23"/>
    <property type="match status" value="1"/>
</dbReference>
<sequence length="732" mass="85083">GLTDEIRGIWRQLLIQHKALKIVEISKIEDKKWFDGTDSNYKRKLTCVMGSDAHHPDEIGRRFVWIKMGECSFNALKQIIHEPDLRISLSTPSKAKYPKLIGMLVTGGLYLGEIFHFNENLNAIIGGRGAGKSAIIDFTRFALDYPPRSEEYLEEFYRRITKLLGIGNSVKLFLENQDGKFLIERKLIDISEEKISGKGKKISEISTEEKIFQIVNDNLVETTKTLREIFEIEVFGQGEVFELTKRADNQLKLIDEYIGVEDLYRMENEHLENLNTNSKNIINIISEQKILDEELKELPGLKNEIKTHKGHLEGKIFKNYSLWESEKSYFKEAANNLKSEREIITKRINETISPTLPTLIDDSPNIEEIKQVGKLYQKLFKELKDSREKELILFETIIGEIRKIHNEWKKKFDLENIKFTKKLSQLGVSDQQALLNRLHKLKEKEFKIEKKVKPKYEELGKELVEKIQDREELLKNLKEKRNQIHKKRLDVVAQMSKELEKGDVKIEINTDANRNEFFELLDEVYKGSDIYKRTQQLENICLSMNPYELANFIMDNDFGKLIELSNITEDTAKKIINYPTLEYIYRMEVCPLHDELVIYLKKTEGEEFSPLKDLSYGEKCTAVFSISLLGKEKPLLIDQPEDELDHAFIINNIVEHIRRVKGKRQLVISTHNANIPVLGDAELIFKVAKIPGKLRCKVEERGSFEKSAIINKLQDLEGGKEAFQKRKEKYGL</sequence>
<reference evidence="4" key="1">
    <citation type="journal article" date="2015" name="Nature">
        <title>Complex archaea that bridge the gap between prokaryotes and eukaryotes.</title>
        <authorList>
            <person name="Spang A."/>
            <person name="Saw J.H."/>
            <person name="Jorgensen S.L."/>
            <person name="Zaremba-Niedzwiedzka K."/>
            <person name="Martijn J."/>
            <person name="Lind A.E."/>
            <person name="van Eijk R."/>
            <person name="Schleper C."/>
            <person name="Guy L."/>
            <person name="Ettema T.J."/>
        </authorList>
    </citation>
    <scope>NUCLEOTIDE SEQUENCE</scope>
</reference>